<evidence type="ECO:0000256" key="1">
    <source>
        <dbReference type="SAM" id="MobiDB-lite"/>
    </source>
</evidence>
<feature type="region of interest" description="Disordered" evidence="1">
    <location>
        <begin position="22"/>
        <end position="47"/>
    </location>
</feature>
<dbReference type="RefSeq" id="WP_072998648.1">
    <property type="nucleotide sequence ID" value="NZ_FQUM01000001.1"/>
</dbReference>
<dbReference type="OrthoDB" id="949719at2"/>
<dbReference type="Proteomes" id="UP000184164">
    <property type="component" value="Unassembled WGS sequence"/>
</dbReference>
<organism evidence="2 3">
    <name type="scientific">Mariniphaga anaerophila</name>
    <dbReference type="NCBI Taxonomy" id="1484053"/>
    <lineage>
        <taxon>Bacteria</taxon>
        <taxon>Pseudomonadati</taxon>
        <taxon>Bacteroidota</taxon>
        <taxon>Bacteroidia</taxon>
        <taxon>Marinilabiliales</taxon>
        <taxon>Prolixibacteraceae</taxon>
        <taxon>Mariniphaga</taxon>
    </lineage>
</organism>
<dbReference type="EMBL" id="FQUM01000001">
    <property type="protein sequence ID" value="SHE50801.1"/>
    <property type="molecule type" value="Genomic_DNA"/>
</dbReference>
<dbReference type="STRING" id="1484053.SAMN05444274_101548"/>
<reference evidence="2 3" key="1">
    <citation type="submission" date="2016-11" db="EMBL/GenBank/DDBJ databases">
        <authorList>
            <person name="Jaros S."/>
            <person name="Januszkiewicz K."/>
            <person name="Wedrychowicz H."/>
        </authorList>
    </citation>
    <scope>NUCLEOTIDE SEQUENCE [LARGE SCALE GENOMIC DNA]</scope>
    <source>
        <strain evidence="2 3">DSM 26910</strain>
    </source>
</reference>
<dbReference type="AlphaFoldDB" id="A0A1M4U1W3"/>
<gene>
    <name evidence="2" type="ORF">SAMN05444274_101548</name>
</gene>
<sequence>MVRKKYNSDEIDEEYLISTINNEKPVAEQKKETTQTPKQAPRKRKQKEVEYTELFIRQSDSKARSGKLVAIRPEFHERILKIVRVIGNDDITIFNYIDNVLRYHFDEFQEEITKNYRAKNTDIF</sequence>
<accession>A0A1M4U1W3</accession>
<protein>
    <recommendedName>
        <fullName evidence="4">DUF3408 domain-containing protein</fullName>
    </recommendedName>
</protein>
<evidence type="ECO:0008006" key="4">
    <source>
        <dbReference type="Google" id="ProtNLM"/>
    </source>
</evidence>
<evidence type="ECO:0000313" key="3">
    <source>
        <dbReference type="Proteomes" id="UP000184164"/>
    </source>
</evidence>
<name>A0A1M4U1W3_9BACT</name>
<dbReference type="InterPro" id="IPR021823">
    <property type="entry name" value="DUF3408"/>
</dbReference>
<evidence type="ECO:0000313" key="2">
    <source>
        <dbReference type="EMBL" id="SHE50801.1"/>
    </source>
</evidence>
<dbReference type="Pfam" id="PF11888">
    <property type="entry name" value="DUF3408"/>
    <property type="match status" value="1"/>
</dbReference>
<keyword evidence="3" id="KW-1185">Reference proteome</keyword>
<proteinExistence type="predicted"/>